<evidence type="ECO:0000256" key="3">
    <source>
        <dbReference type="ARBA" id="ARBA00022723"/>
    </source>
</evidence>
<accession>A0A7C3UYL6</accession>
<dbReference type="GO" id="GO:0051539">
    <property type="term" value="F:4 iron, 4 sulfur cluster binding"/>
    <property type="evidence" value="ECO:0007669"/>
    <property type="project" value="UniProtKB-KW"/>
</dbReference>
<dbReference type="GO" id="GO:0046872">
    <property type="term" value="F:metal ion binding"/>
    <property type="evidence" value="ECO:0007669"/>
    <property type="project" value="UniProtKB-KW"/>
</dbReference>
<keyword evidence="7" id="KW-0411">Iron-sulfur</keyword>
<keyword evidence="1" id="KW-0813">Transport</keyword>
<keyword evidence="3" id="KW-0479">Metal-binding</keyword>
<feature type="domain" description="4Fe-4S ferredoxin-type" evidence="8">
    <location>
        <begin position="34"/>
        <end position="64"/>
    </location>
</feature>
<dbReference type="EMBL" id="DTMQ01000024">
    <property type="protein sequence ID" value="HGE99206.1"/>
    <property type="molecule type" value="Genomic_DNA"/>
</dbReference>
<comment type="caution">
    <text evidence="9">The sequence shown here is derived from an EMBL/GenBank/DDBJ whole genome shotgun (WGS) entry which is preliminary data.</text>
</comment>
<evidence type="ECO:0000259" key="8">
    <source>
        <dbReference type="PROSITE" id="PS51379"/>
    </source>
</evidence>
<evidence type="ECO:0000256" key="7">
    <source>
        <dbReference type="ARBA" id="ARBA00023014"/>
    </source>
</evidence>
<feature type="domain" description="4Fe-4S ferredoxin-type" evidence="8">
    <location>
        <begin position="5"/>
        <end position="33"/>
    </location>
</feature>
<evidence type="ECO:0000256" key="4">
    <source>
        <dbReference type="ARBA" id="ARBA00022737"/>
    </source>
</evidence>
<proteinExistence type="predicted"/>
<evidence type="ECO:0000313" key="9">
    <source>
        <dbReference type="EMBL" id="HGE99206.1"/>
    </source>
</evidence>
<evidence type="ECO:0000256" key="2">
    <source>
        <dbReference type="ARBA" id="ARBA00022485"/>
    </source>
</evidence>
<dbReference type="InterPro" id="IPR017896">
    <property type="entry name" value="4Fe4S_Fe-S-bd"/>
</dbReference>
<name>A0A7C3UYL6_UNCW3</name>
<dbReference type="InterPro" id="IPR050572">
    <property type="entry name" value="Fe-S_Ferredoxin"/>
</dbReference>
<organism evidence="9">
    <name type="scientific">candidate division WOR-3 bacterium</name>
    <dbReference type="NCBI Taxonomy" id="2052148"/>
    <lineage>
        <taxon>Bacteria</taxon>
        <taxon>Bacteria division WOR-3</taxon>
    </lineage>
</organism>
<dbReference type="Gene3D" id="3.30.70.20">
    <property type="match status" value="1"/>
</dbReference>
<sequence length="70" mass="8196">MEMGFNIFIRKEWCKGCSFCIQICPKKVFEKKRDGVEVKEVEKCIGCRLCEYLCPDLAITVEKEEICPKE</sequence>
<dbReference type="PROSITE" id="PS00198">
    <property type="entry name" value="4FE4S_FER_1"/>
    <property type="match status" value="1"/>
</dbReference>
<reference evidence="9" key="1">
    <citation type="journal article" date="2020" name="mSystems">
        <title>Genome- and Community-Level Interaction Insights into Carbon Utilization and Element Cycling Functions of Hydrothermarchaeota in Hydrothermal Sediment.</title>
        <authorList>
            <person name="Zhou Z."/>
            <person name="Liu Y."/>
            <person name="Xu W."/>
            <person name="Pan J."/>
            <person name="Luo Z.H."/>
            <person name="Li M."/>
        </authorList>
    </citation>
    <scope>NUCLEOTIDE SEQUENCE [LARGE SCALE GENOMIC DNA]</scope>
    <source>
        <strain evidence="9">SpSt-906</strain>
    </source>
</reference>
<gene>
    <name evidence="9" type="ORF">ENX07_03945</name>
</gene>
<dbReference type="InterPro" id="IPR017900">
    <property type="entry name" value="4Fe4S_Fe_S_CS"/>
</dbReference>
<protein>
    <submittedName>
        <fullName evidence="9">4Fe-4S dicluster domain-containing protein</fullName>
    </submittedName>
</protein>
<keyword evidence="6" id="KW-0408">Iron</keyword>
<dbReference type="PANTHER" id="PTHR43687:SF6">
    <property type="entry name" value="L-ASPARTATE SEMIALDEHYDE SULFURTRANSFERASE IRON-SULFUR SUBUNIT"/>
    <property type="match status" value="1"/>
</dbReference>
<evidence type="ECO:0000256" key="5">
    <source>
        <dbReference type="ARBA" id="ARBA00022982"/>
    </source>
</evidence>
<evidence type="ECO:0000256" key="1">
    <source>
        <dbReference type="ARBA" id="ARBA00022448"/>
    </source>
</evidence>
<dbReference type="AlphaFoldDB" id="A0A7C3UYL6"/>
<dbReference type="SUPFAM" id="SSF54862">
    <property type="entry name" value="4Fe-4S ferredoxins"/>
    <property type="match status" value="1"/>
</dbReference>
<dbReference type="PANTHER" id="PTHR43687">
    <property type="entry name" value="ADENYLYLSULFATE REDUCTASE, BETA SUBUNIT"/>
    <property type="match status" value="1"/>
</dbReference>
<dbReference type="PROSITE" id="PS51379">
    <property type="entry name" value="4FE4S_FER_2"/>
    <property type="match status" value="2"/>
</dbReference>
<dbReference type="Pfam" id="PF13237">
    <property type="entry name" value="Fer4_10"/>
    <property type="match status" value="1"/>
</dbReference>
<keyword evidence="2" id="KW-0004">4Fe-4S</keyword>
<keyword evidence="5" id="KW-0249">Electron transport</keyword>
<evidence type="ECO:0000256" key="6">
    <source>
        <dbReference type="ARBA" id="ARBA00023004"/>
    </source>
</evidence>
<keyword evidence="4" id="KW-0677">Repeat</keyword>